<feature type="region of interest" description="Disordered" evidence="8">
    <location>
        <begin position="1288"/>
        <end position="1314"/>
    </location>
</feature>
<dbReference type="InterPro" id="IPR036974">
    <property type="entry name" value="PUA_sf"/>
</dbReference>
<dbReference type="SMART" id="SM00359">
    <property type="entry name" value="PUA"/>
    <property type="match status" value="1"/>
</dbReference>
<proteinExistence type="inferred from homology"/>
<keyword evidence="1" id="KW-0963">Cytoplasm</keyword>
<dbReference type="GO" id="GO:0004349">
    <property type="term" value="F:glutamate 5-kinase activity"/>
    <property type="evidence" value="ECO:0007669"/>
    <property type="project" value="InterPro"/>
</dbReference>
<evidence type="ECO:0000256" key="4">
    <source>
        <dbReference type="ARBA" id="ARBA00022679"/>
    </source>
</evidence>
<evidence type="ECO:0000256" key="1">
    <source>
        <dbReference type="ARBA" id="ARBA00022490"/>
    </source>
</evidence>
<keyword evidence="11" id="KW-1185">Reference proteome</keyword>
<dbReference type="GO" id="GO:0005829">
    <property type="term" value="C:cytosol"/>
    <property type="evidence" value="ECO:0007669"/>
    <property type="project" value="UniProtKB-SubCell"/>
</dbReference>
<dbReference type="InterPro" id="IPR001048">
    <property type="entry name" value="Asp/Glu/Uridylate_kinase"/>
</dbReference>
<evidence type="ECO:0000256" key="3">
    <source>
        <dbReference type="ARBA" id="ARBA00022650"/>
    </source>
</evidence>
<dbReference type="Gene3D" id="3.40.1160.10">
    <property type="entry name" value="Acetylglutamate kinase-like"/>
    <property type="match status" value="2"/>
</dbReference>
<dbReference type="HAMAP" id="MF_00456">
    <property type="entry name" value="ProB"/>
    <property type="match status" value="1"/>
</dbReference>
<feature type="region of interest" description="Disordered" evidence="8">
    <location>
        <begin position="1"/>
        <end position="26"/>
    </location>
</feature>
<dbReference type="InterPro" id="IPR015947">
    <property type="entry name" value="PUA-like_sf"/>
</dbReference>
<dbReference type="PANTHER" id="PTHR13246:SF1">
    <property type="entry name" value="CYTOSOLIC ENDO-BETA-N-ACETYLGLUCOSAMINIDASE"/>
    <property type="match status" value="1"/>
</dbReference>
<keyword evidence="5" id="KW-0547">Nucleotide-binding</keyword>
<keyword evidence="7" id="KW-0067">ATP-binding</keyword>
<keyword evidence="3" id="KW-0641">Proline biosynthesis</keyword>
<reference evidence="10" key="1">
    <citation type="journal article" date="2020" name="Fungal Divers.">
        <title>Resolving the Mortierellaceae phylogeny through synthesis of multi-gene phylogenetics and phylogenomics.</title>
        <authorList>
            <person name="Vandepol N."/>
            <person name="Liber J."/>
            <person name="Desiro A."/>
            <person name="Na H."/>
            <person name="Kennedy M."/>
            <person name="Barry K."/>
            <person name="Grigoriev I.V."/>
            <person name="Miller A.N."/>
            <person name="O'Donnell K."/>
            <person name="Stajich J.E."/>
            <person name="Bonito G."/>
        </authorList>
    </citation>
    <scope>NUCLEOTIDE SEQUENCE</scope>
    <source>
        <strain evidence="10">NVP1</strain>
    </source>
</reference>
<dbReference type="InterPro" id="IPR032979">
    <property type="entry name" value="ENGase"/>
</dbReference>
<evidence type="ECO:0000259" key="9">
    <source>
        <dbReference type="SMART" id="SM00359"/>
    </source>
</evidence>
<accession>A0A9P5SKL2</accession>
<dbReference type="InterPro" id="IPR001057">
    <property type="entry name" value="Glu/AcGlu_kinase"/>
</dbReference>
<sequence>MTKPHTDKTSSQKPAQGRRGLSRPPTKDSLTIVIKLGTSSICDEVTHFPLLSTLSLIVETILKLKAQGHRVVLVTSGAIGVGLRRLNLPSKPKDLAQVQAIAAVGQGRLMSLYDDLFSQFNQPIAQILLTKNDLADRTQYLNACNTIDALLEMGVVPIVNENDTISVSEIRFGDNDTLSAITAGMIHADYLFLMTDVDCLYTDNPRSNPDAKPVLIVDDIAALKEKVSVATAGSSLGTGGMVTKLIAAELATAAGVTTVISRGSTPQRIFQIISQPIQRIGSASPKQESSTTTTTTTVSSTTSSTEGIPLHTRFLAKDNPMVDRKWWILHGLHAAGTIYIDQGAYKAITNTVQKSSLFSAGIVGCKGTFVAQQSVRVVYQPKKEKETDPEPQEIEVGKGLVNYASHEILRIMGCHSSQIVERLGQMGKMVSMDDPTLPKTQPVKSMKDLLAWQPGQDEYNVSNTPLHPRPKPTPTPGFPGKNLSADKALSVEDSLESEQSASASPKGRAALRDCRVIVCHDMDGGYKEDAAPQGNDYSVIYNIQYWSHIDTFIYFSHNRVSIPPPVWTNAAHRNGVLCLGTLITEWLEGILETEALVNGPGIVYTEDPDEVDRRWYSRTYADKLVDMAVYYKFDGWFINIESILRGGYKQANQMVALLGYLRAQIHKRIPGGELIWYDSVISTGEVAWQDKLSPKNYAFFEQTDGIFTNYTWLEKAVRESVKLAGARNRDVYTGIDVWGRNTFGGGGYAACRALEVIQRDRTSVALFAPAWTYQFLGKSNFMAQDQLYWTGYNGAGAHAESLAAPHGEGIELVLGDGKKFEGEFKPVSAYIPARPSGCSSWFYTSFDRGFGKGFWVNGKKVSNRSWSNLSHQSLAPCMTKEVFIVGEDYALHSQKKHRERFRWVLSPKDAYQGGTSLCVLELRYSTPEPSPLPVPIPPTPGKQSRSIMVPLYDVHISLMNGENSSVELIYKPNRANIEVGLHLGMTAGGLDPHNMFTEKAWPRSTLSSQEPLTIGRASKDTVATRDVVGQSQPLALMTLASSGYGTECTTTTTLAVPKSLEDLEQTYTIEPLQEGWFRLTLHLSSLMSVGALRQSQSQSQSQDLGQEAMSKIVLSQLGITLTYESDDADALGANADFSTHSLVTLGAFAVVPTRSLNVHGSCVIAVTSKDTRVDMISQPSVSLVRERAQEASSIETNVGEGGEVWLRVSSTLKWTVGHVVLPTESSSVSTLAPAAAAPGPDAQIPTTDCSHYCVYLSAVDDPNQAQFVGTAFTAQYRVSNFELLAPKEEAPTPTPTSQPPQPPQQPGGDLDAPAPTRKVWAFVQGVCRDGRADANMWAKCLV</sequence>
<feature type="compositionally biased region" description="Pro residues" evidence="8">
    <location>
        <begin position="1292"/>
        <end position="1305"/>
    </location>
</feature>
<dbReference type="Gene3D" id="2.60.120.260">
    <property type="entry name" value="Galactose-binding domain-like"/>
    <property type="match status" value="1"/>
</dbReference>
<dbReference type="InterPro" id="IPR005715">
    <property type="entry name" value="Glu_5kinase/COase_Synthase"/>
</dbReference>
<feature type="compositionally biased region" description="Low complexity" evidence="8">
    <location>
        <begin position="289"/>
        <end position="305"/>
    </location>
</feature>
<keyword evidence="4" id="KW-0808">Transferase</keyword>
<dbReference type="InterPro" id="IPR005201">
    <property type="entry name" value="TIM_ENGase"/>
</dbReference>
<feature type="domain" description="PUA" evidence="9">
    <location>
        <begin position="336"/>
        <end position="432"/>
    </location>
</feature>
<dbReference type="SUPFAM" id="SSF88697">
    <property type="entry name" value="PUA domain-like"/>
    <property type="match status" value="1"/>
</dbReference>
<evidence type="ECO:0000256" key="7">
    <source>
        <dbReference type="ARBA" id="ARBA00022840"/>
    </source>
</evidence>
<dbReference type="Pfam" id="PF01472">
    <property type="entry name" value="PUA"/>
    <property type="match status" value="1"/>
</dbReference>
<organism evidence="10 11">
    <name type="scientific">Podila minutissima</name>
    <dbReference type="NCBI Taxonomy" id="64525"/>
    <lineage>
        <taxon>Eukaryota</taxon>
        <taxon>Fungi</taxon>
        <taxon>Fungi incertae sedis</taxon>
        <taxon>Mucoromycota</taxon>
        <taxon>Mortierellomycotina</taxon>
        <taxon>Mortierellomycetes</taxon>
        <taxon>Mortierellales</taxon>
        <taxon>Mortierellaceae</taxon>
        <taxon>Podila</taxon>
    </lineage>
</organism>
<evidence type="ECO:0000256" key="2">
    <source>
        <dbReference type="ARBA" id="ARBA00022605"/>
    </source>
</evidence>
<dbReference type="NCBIfam" id="TIGR01027">
    <property type="entry name" value="proB"/>
    <property type="match status" value="1"/>
</dbReference>
<dbReference type="CDD" id="cd04242">
    <property type="entry name" value="AAK_G5K_ProB"/>
    <property type="match status" value="1"/>
</dbReference>
<dbReference type="Proteomes" id="UP000696485">
    <property type="component" value="Unassembled WGS sequence"/>
</dbReference>
<protein>
    <recommendedName>
        <fullName evidence="9">PUA domain-containing protein</fullName>
    </recommendedName>
</protein>
<dbReference type="CDD" id="cd21157">
    <property type="entry name" value="PUA_G5K"/>
    <property type="match status" value="1"/>
</dbReference>
<dbReference type="InterPro" id="IPR019797">
    <property type="entry name" value="Glutamate_5-kinase_CS"/>
</dbReference>
<evidence type="ECO:0000256" key="6">
    <source>
        <dbReference type="ARBA" id="ARBA00022777"/>
    </source>
</evidence>
<feature type="region of interest" description="Disordered" evidence="8">
    <location>
        <begin position="280"/>
        <end position="305"/>
    </location>
</feature>
<evidence type="ECO:0000256" key="5">
    <source>
        <dbReference type="ARBA" id="ARBA00022741"/>
    </source>
</evidence>
<dbReference type="InterPro" id="IPR036393">
    <property type="entry name" value="AceGlu_kinase-like_sf"/>
</dbReference>
<dbReference type="Pfam" id="PF03644">
    <property type="entry name" value="Glyco_hydro_85"/>
    <property type="match status" value="1"/>
</dbReference>
<dbReference type="PRINTS" id="PR00474">
    <property type="entry name" value="GLU5KINASE"/>
</dbReference>
<dbReference type="CDD" id="cd06547">
    <property type="entry name" value="GH85_ENGase"/>
    <property type="match status" value="1"/>
</dbReference>
<comment type="caution">
    <text evidence="10">The sequence shown here is derived from an EMBL/GenBank/DDBJ whole genome shotgun (WGS) entry which is preliminary data.</text>
</comment>
<feature type="region of interest" description="Disordered" evidence="8">
    <location>
        <begin position="457"/>
        <end position="484"/>
    </location>
</feature>
<feature type="compositionally biased region" description="Basic and acidic residues" evidence="8">
    <location>
        <begin position="1"/>
        <end position="10"/>
    </location>
</feature>
<dbReference type="FunFam" id="3.40.1160.10:FF:000018">
    <property type="entry name" value="Glutamate 5-kinase"/>
    <property type="match status" value="1"/>
</dbReference>
<keyword evidence="6" id="KW-0418">Kinase</keyword>
<keyword evidence="2" id="KW-0028">Amino-acid biosynthesis</keyword>
<evidence type="ECO:0000313" key="11">
    <source>
        <dbReference type="Proteomes" id="UP000696485"/>
    </source>
</evidence>
<dbReference type="SUPFAM" id="SSF53633">
    <property type="entry name" value="Carbamate kinase-like"/>
    <property type="match status" value="1"/>
</dbReference>
<dbReference type="PANTHER" id="PTHR13246">
    <property type="entry name" value="ENDO BETA N-ACETYLGLUCOSAMINIDASE"/>
    <property type="match status" value="1"/>
</dbReference>
<dbReference type="PROSITE" id="PS00902">
    <property type="entry name" value="GLUTAMATE_5_KINASE"/>
    <property type="match status" value="1"/>
</dbReference>
<dbReference type="GO" id="GO:1901607">
    <property type="term" value="P:alpha-amino acid biosynthetic process"/>
    <property type="evidence" value="ECO:0007669"/>
    <property type="project" value="UniProtKB-ARBA"/>
</dbReference>
<dbReference type="PROSITE" id="PS50890">
    <property type="entry name" value="PUA"/>
    <property type="match status" value="1"/>
</dbReference>
<dbReference type="Gene3D" id="2.30.130.10">
    <property type="entry name" value="PUA domain"/>
    <property type="match status" value="1"/>
</dbReference>
<dbReference type="Gene3D" id="3.20.20.80">
    <property type="entry name" value="Glycosidases"/>
    <property type="match status" value="1"/>
</dbReference>
<evidence type="ECO:0000313" key="10">
    <source>
        <dbReference type="EMBL" id="KAF9329785.1"/>
    </source>
</evidence>
<gene>
    <name evidence="10" type="ORF">BG006_007179</name>
</gene>
<dbReference type="GO" id="GO:0033925">
    <property type="term" value="F:mannosyl-glycoprotein endo-beta-N-acetylglucosaminidase activity"/>
    <property type="evidence" value="ECO:0007669"/>
    <property type="project" value="UniProtKB-EC"/>
</dbReference>
<dbReference type="InterPro" id="IPR041739">
    <property type="entry name" value="G5K_ProB"/>
</dbReference>
<dbReference type="GO" id="GO:0005524">
    <property type="term" value="F:ATP binding"/>
    <property type="evidence" value="ECO:0007669"/>
    <property type="project" value="UniProtKB-KW"/>
</dbReference>
<dbReference type="EMBL" id="JAAAUY010000447">
    <property type="protein sequence ID" value="KAF9329785.1"/>
    <property type="molecule type" value="Genomic_DNA"/>
</dbReference>
<dbReference type="Pfam" id="PF00696">
    <property type="entry name" value="AA_kinase"/>
    <property type="match status" value="1"/>
</dbReference>
<evidence type="ECO:0000256" key="8">
    <source>
        <dbReference type="SAM" id="MobiDB-lite"/>
    </source>
</evidence>
<dbReference type="InterPro" id="IPR002478">
    <property type="entry name" value="PUA"/>
</dbReference>
<name>A0A9P5SKL2_9FUNG</name>
<dbReference type="GO" id="GO:0003723">
    <property type="term" value="F:RNA binding"/>
    <property type="evidence" value="ECO:0007669"/>
    <property type="project" value="InterPro"/>
</dbReference>